<keyword evidence="2" id="KW-0576">Peroxisome</keyword>
<dbReference type="SUPFAM" id="SSF52096">
    <property type="entry name" value="ClpP/crotonase"/>
    <property type="match status" value="1"/>
</dbReference>
<evidence type="ECO:0000256" key="3">
    <source>
        <dbReference type="ARBA" id="ARBA00023235"/>
    </source>
</evidence>
<dbReference type="InterPro" id="IPR018376">
    <property type="entry name" value="Enoyl-CoA_hyd/isom_CS"/>
</dbReference>
<sequence length="236" mass="26241">MYETIKLKESLTNYTIIFNRPEKLNALSEQMIEELHATLLHVKEKNPKVLLLKGEGTSFCTGHDVNSSISFANEEDAMNKLGKLQEITSIITNYPAPVVAALHGYALGAGFEIALNCDLLYASDQAIFGFPELEVGLSITQGTSYFLPRAIGLTKSKEFIFFSEKITAQKAKELSLINEVFNDDHLFESVNKKIDILSKKSLFALNEVKQLLNNGMNASLDHSLKHEITTLSKLLS</sequence>
<dbReference type="GO" id="GO:0004165">
    <property type="term" value="F:delta(3)-delta(2)-enoyl-CoA isomerase activity"/>
    <property type="evidence" value="ECO:0007669"/>
    <property type="project" value="UniProtKB-ARBA"/>
</dbReference>
<dbReference type="AlphaFoldDB" id="A0A2V3WAS4"/>
<dbReference type="PANTHER" id="PTHR43684">
    <property type="match status" value="1"/>
</dbReference>
<proteinExistence type="inferred from homology"/>
<keyword evidence="3" id="KW-0413">Isomerase</keyword>
<dbReference type="Pfam" id="PF00378">
    <property type="entry name" value="ECH_1"/>
    <property type="match status" value="1"/>
</dbReference>
<accession>A0A2V3WAS4</accession>
<dbReference type="OrthoDB" id="9775794at2"/>
<comment type="subcellular location">
    <subcellularLocation>
        <location evidence="1">Peroxisome</location>
    </subcellularLocation>
</comment>
<dbReference type="InterPro" id="IPR001753">
    <property type="entry name" value="Enoyl-CoA_hydra/iso"/>
</dbReference>
<evidence type="ECO:0000256" key="2">
    <source>
        <dbReference type="ARBA" id="ARBA00023140"/>
    </source>
</evidence>
<dbReference type="CDD" id="cd06558">
    <property type="entry name" value="crotonase-like"/>
    <property type="match status" value="1"/>
</dbReference>
<dbReference type="InterPro" id="IPR029045">
    <property type="entry name" value="ClpP/crotonase-like_dom_sf"/>
</dbReference>
<name>A0A2V3WAS4_9BACI</name>
<evidence type="ECO:0000256" key="1">
    <source>
        <dbReference type="ARBA" id="ARBA00004275"/>
    </source>
</evidence>
<dbReference type="Gene3D" id="3.90.226.10">
    <property type="entry name" value="2-enoyl-CoA Hydratase, Chain A, domain 1"/>
    <property type="match status" value="1"/>
</dbReference>
<organism evidence="5 6">
    <name type="scientific">Pseudogracilibacillus auburnensis</name>
    <dbReference type="NCBI Taxonomy" id="1494959"/>
    <lineage>
        <taxon>Bacteria</taxon>
        <taxon>Bacillati</taxon>
        <taxon>Bacillota</taxon>
        <taxon>Bacilli</taxon>
        <taxon>Bacillales</taxon>
        <taxon>Bacillaceae</taxon>
        <taxon>Pseudogracilibacillus</taxon>
    </lineage>
</organism>
<comment type="caution">
    <text evidence="5">The sequence shown here is derived from an EMBL/GenBank/DDBJ whole genome shotgun (WGS) entry which is preliminary data.</text>
</comment>
<dbReference type="Proteomes" id="UP000247978">
    <property type="component" value="Unassembled WGS sequence"/>
</dbReference>
<dbReference type="EMBL" id="QJJQ01000001">
    <property type="protein sequence ID" value="PXW90111.1"/>
    <property type="molecule type" value="Genomic_DNA"/>
</dbReference>
<gene>
    <name evidence="5" type="ORF">DFR56_10119</name>
</gene>
<evidence type="ECO:0000313" key="5">
    <source>
        <dbReference type="EMBL" id="PXW90111.1"/>
    </source>
</evidence>
<dbReference type="PROSITE" id="PS00166">
    <property type="entry name" value="ENOYL_COA_HYDRATASE"/>
    <property type="match status" value="1"/>
</dbReference>
<dbReference type="InterPro" id="IPR051053">
    <property type="entry name" value="ECH/Chromodomain_protein"/>
</dbReference>
<protein>
    <submittedName>
        <fullName evidence="5">Enoyl-CoA hydratase/carnithine racemase</fullName>
    </submittedName>
</protein>
<evidence type="ECO:0000256" key="4">
    <source>
        <dbReference type="RuleBase" id="RU003707"/>
    </source>
</evidence>
<dbReference type="RefSeq" id="WP_110393396.1">
    <property type="nucleotide sequence ID" value="NZ_JBHUHB010000001.1"/>
</dbReference>
<keyword evidence="6" id="KW-1185">Reference proteome</keyword>
<evidence type="ECO:0000313" key="6">
    <source>
        <dbReference type="Proteomes" id="UP000247978"/>
    </source>
</evidence>
<reference evidence="5 6" key="1">
    <citation type="submission" date="2018-05" db="EMBL/GenBank/DDBJ databases">
        <title>Genomic Encyclopedia of Type Strains, Phase IV (KMG-IV): sequencing the most valuable type-strain genomes for metagenomic binning, comparative biology and taxonomic classification.</title>
        <authorList>
            <person name="Goeker M."/>
        </authorList>
    </citation>
    <scope>NUCLEOTIDE SEQUENCE [LARGE SCALE GENOMIC DNA]</scope>
    <source>
        <strain evidence="5 6">DSM 28556</strain>
    </source>
</reference>
<dbReference type="PANTHER" id="PTHR43684:SF1">
    <property type="entry name" value="ENOYL-COA DELTA ISOMERASE 2"/>
    <property type="match status" value="1"/>
</dbReference>
<comment type="similarity">
    <text evidence="4">Belongs to the enoyl-CoA hydratase/isomerase family.</text>
</comment>